<evidence type="ECO:0000313" key="2">
    <source>
        <dbReference type="Proteomes" id="UP000254620"/>
    </source>
</evidence>
<evidence type="ECO:0000313" key="1">
    <source>
        <dbReference type="EMBL" id="SUU98525.1"/>
    </source>
</evidence>
<reference evidence="1 2" key="1">
    <citation type="submission" date="2018-06" db="EMBL/GenBank/DDBJ databases">
        <authorList>
            <consortium name="Pathogen Informatics"/>
            <person name="Doyle S."/>
        </authorList>
    </citation>
    <scope>NUCLEOTIDE SEQUENCE [LARGE SCALE GENOMIC DNA]</scope>
    <source>
        <strain evidence="1 2">NCTC10926</strain>
    </source>
</reference>
<proteinExistence type="predicted"/>
<name>A0A0F5F119_AVIPA</name>
<dbReference type="AlphaFoldDB" id="A0A0F5F119"/>
<dbReference type="STRING" id="728.VY92_02335"/>
<sequence>MGVSKTKPTKTTQDQHYLQAQSRLWEAYTIVLMVANANEEQVNVIDMQTALRGALVLMDQGLEHLGEV</sequence>
<gene>
    <name evidence="1" type="ORF">NCTC10926_01959</name>
</gene>
<organism evidence="1 2">
    <name type="scientific">Avibacterium paragallinarum</name>
    <name type="common">Haemophilus gallinarum</name>
    <dbReference type="NCBI Taxonomy" id="728"/>
    <lineage>
        <taxon>Bacteria</taxon>
        <taxon>Pseudomonadati</taxon>
        <taxon>Pseudomonadota</taxon>
        <taxon>Gammaproteobacteria</taxon>
        <taxon>Pasteurellales</taxon>
        <taxon>Pasteurellaceae</taxon>
        <taxon>Avibacterium</taxon>
    </lineage>
</organism>
<accession>A0A0F5F119</accession>
<dbReference type="Proteomes" id="UP000254620">
    <property type="component" value="Unassembled WGS sequence"/>
</dbReference>
<dbReference type="EMBL" id="UFSW01000001">
    <property type="protein sequence ID" value="SUU98525.1"/>
    <property type="molecule type" value="Genomic_DNA"/>
</dbReference>
<protein>
    <submittedName>
        <fullName evidence="1">Uncharacterized protein</fullName>
    </submittedName>
</protein>